<reference evidence="1 2" key="1">
    <citation type="journal article" date="2016" name="Mol. Biol. Evol.">
        <title>Comparative Genomics of Early-Diverging Mushroom-Forming Fungi Provides Insights into the Origins of Lignocellulose Decay Capabilities.</title>
        <authorList>
            <person name="Nagy L.G."/>
            <person name="Riley R."/>
            <person name="Tritt A."/>
            <person name="Adam C."/>
            <person name="Daum C."/>
            <person name="Floudas D."/>
            <person name="Sun H."/>
            <person name="Yadav J.S."/>
            <person name="Pangilinan J."/>
            <person name="Larsson K.H."/>
            <person name="Matsuura K."/>
            <person name="Barry K."/>
            <person name="Labutti K."/>
            <person name="Kuo R."/>
            <person name="Ohm R.A."/>
            <person name="Bhattacharya S.S."/>
            <person name="Shirouzu T."/>
            <person name="Yoshinaga Y."/>
            <person name="Martin F.M."/>
            <person name="Grigoriev I.V."/>
            <person name="Hibbett D.S."/>
        </authorList>
    </citation>
    <scope>NUCLEOTIDE SEQUENCE [LARGE SCALE GENOMIC DNA]</scope>
    <source>
        <strain evidence="1 2">HHB14362 ss-1</strain>
    </source>
</reference>
<name>A0A165UIX7_9AGAM</name>
<sequence>MPLLKALVMTIPHHPVSTYIYHSAPILSSNVPIKEEGAPDYNPHHFYPVHLGKVFEDSYEAIAMLRLRVLRYEALLGGFSEPG</sequence>
<evidence type="ECO:0000313" key="1">
    <source>
        <dbReference type="EMBL" id="KZT28238.1"/>
    </source>
</evidence>
<accession>A0A165UIX7</accession>
<organism evidence="1 2">
    <name type="scientific">Neolentinus lepideus HHB14362 ss-1</name>
    <dbReference type="NCBI Taxonomy" id="1314782"/>
    <lineage>
        <taxon>Eukaryota</taxon>
        <taxon>Fungi</taxon>
        <taxon>Dikarya</taxon>
        <taxon>Basidiomycota</taxon>
        <taxon>Agaricomycotina</taxon>
        <taxon>Agaricomycetes</taxon>
        <taxon>Gloeophyllales</taxon>
        <taxon>Gloeophyllaceae</taxon>
        <taxon>Neolentinus</taxon>
    </lineage>
</organism>
<dbReference type="STRING" id="1314782.A0A165UIX7"/>
<keyword evidence="2" id="KW-1185">Reference proteome</keyword>
<evidence type="ECO:0000313" key="2">
    <source>
        <dbReference type="Proteomes" id="UP000076761"/>
    </source>
</evidence>
<protein>
    <submittedName>
        <fullName evidence="1">Uncharacterized protein</fullName>
    </submittedName>
</protein>
<dbReference type="InParanoid" id="A0A165UIX7"/>
<dbReference type="Proteomes" id="UP000076761">
    <property type="component" value="Unassembled WGS sequence"/>
</dbReference>
<gene>
    <name evidence="1" type="ORF">NEOLEDRAFT_1175989</name>
</gene>
<proteinExistence type="predicted"/>
<dbReference type="EMBL" id="KV425558">
    <property type="protein sequence ID" value="KZT28238.1"/>
    <property type="molecule type" value="Genomic_DNA"/>
</dbReference>
<dbReference type="OrthoDB" id="5979581at2759"/>
<dbReference type="AlphaFoldDB" id="A0A165UIX7"/>